<dbReference type="EMBL" id="KZ819602">
    <property type="protein sequence ID" value="PWN36969.1"/>
    <property type="molecule type" value="Genomic_DNA"/>
</dbReference>
<keyword evidence="2" id="KW-0732">Signal</keyword>
<gene>
    <name evidence="3" type="ORF">FA14DRAFT_187109</name>
</gene>
<sequence>MFSLNYIIATTFILCCLLLRTAHTSPVPKPEAGFVGGNPKKGAMPPVHYPSSYSGSGNGRDKLPTQIAAKPSTPRASAPQPKKTGSGGGITGKITKLFSGGSGGGGKGRKPKK</sequence>
<evidence type="ECO:0000256" key="1">
    <source>
        <dbReference type="SAM" id="MobiDB-lite"/>
    </source>
</evidence>
<name>A0A316VH49_9BASI</name>
<dbReference type="GeneID" id="37023350"/>
<dbReference type="Proteomes" id="UP000245771">
    <property type="component" value="Unassembled WGS sequence"/>
</dbReference>
<evidence type="ECO:0000256" key="2">
    <source>
        <dbReference type="SAM" id="SignalP"/>
    </source>
</evidence>
<evidence type="ECO:0000313" key="4">
    <source>
        <dbReference type="Proteomes" id="UP000245771"/>
    </source>
</evidence>
<proteinExistence type="predicted"/>
<organism evidence="3 4">
    <name type="scientific">Meira miltonrushii</name>
    <dbReference type="NCBI Taxonomy" id="1280837"/>
    <lineage>
        <taxon>Eukaryota</taxon>
        <taxon>Fungi</taxon>
        <taxon>Dikarya</taxon>
        <taxon>Basidiomycota</taxon>
        <taxon>Ustilaginomycotina</taxon>
        <taxon>Exobasidiomycetes</taxon>
        <taxon>Exobasidiales</taxon>
        <taxon>Brachybasidiaceae</taxon>
        <taxon>Meira</taxon>
    </lineage>
</organism>
<feature type="region of interest" description="Disordered" evidence="1">
    <location>
        <begin position="33"/>
        <end position="113"/>
    </location>
</feature>
<feature type="signal peptide" evidence="2">
    <location>
        <begin position="1"/>
        <end position="24"/>
    </location>
</feature>
<dbReference type="InParanoid" id="A0A316VH49"/>
<feature type="chain" id="PRO_5016303395" evidence="2">
    <location>
        <begin position="25"/>
        <end position="113"/>
    </location>
</feature>
<reference evidence="3 4" key="1">
    <citation type="journal article" date="2018" name="Mol. Biol. Evol.">
        <title>Broad Genomic Sampling Reveals a Smut Pathogenic Ancestry of the Fungal Clade Ustilaginomycotina.</title>
        <authorList>
            <person name="Kijpornyongpan T."/>
            <person name="Mondo S.J."/>
            <person name="Barry K."/>
            <person name="Sandor L."/>
            <person name="Lee J."/>
            <person name="Lipzen A."/>
            <person name="Pangilinan J."/>
            <person name="LaButti K."/>
            <person name="Hainaut M."/>
            <person name="Henrissat B."/>
            <person name="Grigoriev I.V."/>
            <person name="Spatafora J.W."/>
            <person name="Aime M.C."/>
        </authorList>
    </citation>
    <scope>NUCLEOTIDE SEQUENCE [LARGE SCALE GENOMIC DNA]</scope>
    <source>
        <strain evidence="3 4">MCA 3882</strain>
    </source>
</reference>
<evidence type="ECO:0000313" key="3">
    <source>
        <dbReference type="EMBL" id="PWN36969.1"/>
    </source>
</evidence>
<keyword evidence="4" id="KW-1185">Reference proteome</keyword>
<protein>
    <submittedName>
        <fullName evidence="3">Uncharacterized protein</fullName>
    </submittedName>
</protein>
<dbReference type="AlphaFoldDB" id="A0A316VH49"/>
<accession>A0A316VH49</accession>
<dbReference type="RefSeq" id="XP_025357271.1">
    <property type="nucleotide sequence ID" value="XM_025501569.1"/>
</dbReference>